<sequence>MFHLKHQSGSVFTFSSSAQSEGFASFSAKILGPETVNLSSSTLDFTHPGNFLTGEYRIYVYGLEGDFRYLIDEGRLSVSPNPDDLDDSYDVRSQNERILDAINSVLEGRASRVEASYSIDGKALTLMSIGELLRAQQIFKSRVASERGVGRFPQNIVFRM</sequence>
<organism evidence="1 2">
    <name type="scientific">Candidatus Defluviicoccus seviourii</name>
    <dbReference type="NCBI Taxonomy" id="2565273"/>
    <lineage>
        <taxon>Bacteria</taxon>
        <taxon>Pseudomonadati</taxon>
        <taxon>Pseudomonadota</taxon>
        <taxon>Alphaproteobacteria</taxon>
        <taxon>Rhodospirillales</taxon>
        <taxon>Rhodospirillaceae</taxon>
        <taxon>Defluviicoccus</taxon>
    </lineage>
</organism>
<dbReference type="EMBL" id="UXAT02000052">
    <property type="protein sequence ID" value="VUX47799.1"/>
    <property type="molecule type" value="Genomic_DNA"/>
</dbReference>
<dbReference type="Proteomes" id="UP000326641">
    <property type="component" value="Unassembled WGS sequence"/>
</dbReference>
<evidence type="ECO:0000313" key="1">
    <source>
        <dbReference type="EMBL" id="VUX47799.1"/>
    </source>
</evidence>
<proteinExistence type="predicted"/>
<reference evidence="1" key="1">
    <citation type="submission" date="2018-11" db="EMBL/GenBank/DDBJ databases">
        <authorList>
            <person name="Onetto C."/>
        </authorList>
    </citation>
    <scope>NUCLEOTIDE SEQUENCE [LARGE SCALE GENOMIC DNA]</scope>
</reference>
<name>A0A564WI89_9PROT</name>
<evidence type="ECO:0000313" key="2">
    <source>
        <dbReference type="Proteomes" id="UP000326641"/>
    </source>
</evidence>
<keyword evidence="2" id="KW-1185">Reference proteome</keyword>
<accession>A0A564WI89</accession>
<comment type="caution">
    <text evidence="1">The sequence shown here is derived from an EMBL/GenBank/DDBJ whole genome shotgun (WGS) entry which is preliminary data.</text>
</comment>
<gene>
    <name evidence="1" type="ORF">DF3PA_70120</name>
</gene>
<dbReference type="AlphaFoldDB" id="A0A564WI89"/>
<protein>
    <submittedName>
        <fullName evidence="1">Uncharacterized protein</fullName>
    </submittedName>
</protein>